<reference evidence="1" key="2">
    <citation type="journal article" date="2015" name="Fish Shellfish Immunol.">
        <title>Early steps in the European eel (Anguilla anguilla)-Vibrio vulnificus interaction in the gills: Role of the RtxA13 toxin.</title>
        <authorList>
            <person name="Callol A."/>
            <person name="Pajuelo D."/>
            <person name="Ebbesson L."/>
            <person name="Teles M."/>
            <person name="MacKenzie S."/>
            <person name="Amaro C."/>
        </authorList>
    </citation>
    <scope>NUCLEOTIDE SEQUENCE</scope>
</reference>
<dbReference type="EMBL" id="GBXM01000395">
    <property type="protein sequence ID" value="JAI08183.1"/>
    <property type="molecule type" value="Transcribed_RNA"/>
</dbReference>
<organism evidence="1">
    <name type="scientific">Anguilla anguilla</name>
    <name type="common">European freshwater eel</name>
    <name type="synonym">Muraena anguilla</name>
    <dbReference type="NCBI Taxonomy" id="7936"/>
    <lineage>
        <taxon>Eukaryota</taxon>
        <taxon>Metazoa</taxon>
        <taxon>Chordata</taxon>
        <taxon>Craniata</taxon>
        <taxon>Vertebrata</taxon>
        <taxon>Euteleostomi</taxon>
        <taxon>Actinopterygii</taxon>
        <taxon>Neopterygii</taxon>
        <taxon>Teleostei</taxon>
        <taxon>Anguilliformes</taxon>
        <taxon>Anguillidae</taxon>
        <taxon>Anguilla</taxon>
    </lineage>
</organism>
<protein>
    <submittedName>
        <fullName evidence="1">Uncharacterized protein</fullName>
    </submittedName>
</protein>
<evidence type="ECO:0000313" key="1">
    <source>
        <dbReference type="EMBL" id="JAI08183.1"/>
    </source>
</evidence>
<proteinExistence type="predicted"/>
<reference evidence="1" key="1">
    <citation type="submission" date="2014-11" db="EMBL/GenBank/DDBJ databases">
        <authorList>
            <person name="Amaro Gonzalez C."/>
        </authorList>
    </citation>
    <scope>NUCLEOTIDE SEQUENCE</scope>
</reference>
<sequence length="13" mass="1485">MIYFQVKSLSTPA</sequence>
<name>A0A0E9XZK4_ANGAN</name>
<accession>A0A0E9XZK4</accession>